<gene>
    <name evidence="1" type="ORF">DP116_27395</name>
</gene>
<protein>
    <recommendedName>
        <fullName evidence="3">DUF4380 domain-containing protein</fullName>
    </recommendedName>
</protein>
<accession>A0ABX1PHS0</accession>
<organism evidence="1 2">
    <name type="scientific">Brasilonema bromeliae SPC951</name>
    <dbReference type="NCBI Taxonomy" id="385972"/>
    <lineage>
        <taxon>Bacteria</taxon>
        <taxon>Bacillati</taxon>
        <taxon>Cyanobacteriota</taxon>
        <taxon>Cyanophyceae</taxon>
        <taxon>Nostocales</taxon>
        <taxon>Scytonemataceae</taxon>
        <taxon>Brasilonema</taxon>
        <taxon>Bromeliae group (in: Brasilonema)</taxon>
    </lineage>
</organism>
<sequence length="354" mass="39643">MKAKTWNLVCFALLLAVLIVGWGQVTAKIPNQKAPSQYAKITVVKTNYQGWRDSWVLSNGQVEAIIVPAIGRVMQFRLLDGEDIFWENPKVFGKAPNPAPEKWVNFGGDKTWPAPQSDWTKITGRDWPPPTGFDSIPVQAKVDGSEVTLISPIDPLYGIRTYRRIRLEPQKPVMTISTTYEKVKAKPKDVAVWVITQLRHPVGVYAALPQASIFPQGYNRQSEELPANLKVENGMLSLTRDPKKSHKIGSDASTLLWVGEKVVVRIDSPREPALSYPDQESSAEIYTNSDPDAFVELEFLSPLKTLQIGERIDLTTTYTLLRRTTPNAEEEARKIIGRSEVTVPNPRNIAKATR</sequence>
<evidence type="ECO:0000313" key="1">
    <source>
        <dbReference type="EMBL" id="NMG22952.1"/>
    </source>
</evidence>
<reference evidence="1 2" key="1">
    <citation type="submission" date="2018-06" db="EMBL/GenBank/DDBJ databases">
        <title>Comparative genomics of Brasilonema spp. strains.</title>
        <authorList>
            <person name="Alvarenga D.O."/>
            <person name="Fiore M.F."/>
            <person name="Varani A.M."/>
        </authorList>
    </citation>
    <scope>NUCLEOTIDE SEQUENCE [LARGE SCALE GENOMIC DNA]</scope>
    <source>
        <strain evidence="1 2">SPC951</strain>
    </source>
</reference>
<dbReference type="Proteomes" id="UP000718564">
    <property type="component" value="Unassembled WGS sequence"/>
</dbReference>
<dbReference type="Pfam" id="PF14315">
    <property type="entry name" value="DUF4380"/>
    <property type="match status" value="1"/>
</dbReference>
<dbReference type="InterPro" id="IPR025488">
    <property type="entry name" value="DUF4380"/>
</dbReference>
<dbReference type="RefSeq" id="WP_169158123.1">
    <property type="nucleotide sequence ID" value="NZ_CAWPJE010000375.1"/>
</dbReference>
<comment type="caution">
    <text evidence="1">The sequence shown here is derived from an EMBL/GenBank/DDBJ whole genome shotgun (WGS) entry which is preliminary data.</text>
</comment>
<proteinExistence type="predicted"/>
<name>A0ABX1PHS0_9CYAN</name>
<keyword evidence="2" id="KW-1185">Reference proteome</keyword>
<dbReference type="EMBL" id="QMEB01000355">
    <property type="protein sequence ID" value="NMG22952.1"/>
    <property type="molecule type" value="Genomic_DNA"/>
</dbReference>
<evidence type="ECO:0000313" key="2">
    <source>
        <dbReference type="Proteomes" id="UP000718564"/>
    </source>
</evidence>
<evidence type="ECO:0008006" key="3">
    <source>
        <dbReference type="Google" id="ProtNLM"/>
    </source>
</evidence>